<keyword evidence="1" id="KW-0812">Transmembrane</keyword>
<dbReference type="Pfam" id="PF00892">
    <property type="entry name" value="EamA"/>
    <property type="match status" value="2"/>
</dbReference>
<dbReference type="PANTHER" id="PTHR22911:SF103">
    <property type="entry name" value="BLR2811 PROTEIN"/>
    <property type="match status" value="1"/>
</dbReference>
<dbReference type="PANTHER" id="PTHR22911">
    <property type="entry name" value="ACYL-MALONYL CONDENSING ENZYME-RELATED"/>
    <property type="match status" value="1"/>
</dbReference>
<dbReference type="SUPFAM" id="SSF103481">
    <property type="entry name" value="Multidrug resistance efflux transporter EmrE"/>
    <property type="match status" value="2"/>
</dbReference>
<evidence type="ECO:0000313" key="3">
    <source>
        <dbReference type="EMBL" id="MBB5271950.1"/>
    </source>
</evidence>
<accession>A0A7W8HIS6</accession>
<feature type="transmembrane region" description="Helical" evidence="1">
    <location>
        <begin position="186"/>
        <end position="207"/>
    </location>
</feature>
<evidence type="ECO:0000313" key="4">
    <source>
        <dbReference type="Proteomes" id="UP000532440"/>
    </source>
</evidence>
<dbReference type="Proteomes" id="UP000532440">
    <property type="component" value="Unassembled WGS sequence"/>
</dbReference>
<feature type="domain" description="EamA" evidence="2">
    <location>
        <begin position="156"/>
        <end position="282"/>
    </location>
</feature>
<dbReference type="GO" id="GO:0016020">
    <property type="term" value="C:membrane"/>
    <property type="evidence" value="ECO:0007669"/>
    <property type="project" value="InterPro"/>
</dbReference>
<evidence type="ECO:0000259" key="2">
    <source>
        <dbReference type="Pfam" id="PF00892"/>
    </source>
</evidence>
<reference evidence="3 4" key="1">
    <citation type="submission" date="2020-08" db="EMBL/GenBank/DDBJ databases">
        <title>Genomic Encyclopedia of Type Strains, Phase IV (KMG-IV): sequencing the most valuable type-strain genomes for metagenomic binning, comparative biology and taxonomic classification.</title>
        <authorList>
            <person name="Goeker M."/>
        </authorList>
    </citation>
    <scope>NUCLEOTIDE SEQUENCE [LARGE SCALE GENOMIC DNA]</scope>
    <source>
        <strain evidence="3 4">DSM 29781</strain>
    </source>
</reference>
<feature type="transmembrane region" description="Helical" evidence="1">
    <location>
        <begin position="128"/>
        <end position="147"/>
    </location>
</feature>
<keyword evidence="1" id="KW-0472">Membrane</keyword>
<feature type="transmembrane region" description="Helical" evidence="1">
    <location>
        <begin position="46"/>
        <end position="64"/>
    </location>
</feature>
<proteinExistence type="predicted"/>
<sequence>MTSRPPAGPAYRPLMGILFMCMAGSLLPMMNGLAKLMSQDYASEQVVWARTLSHLVFVLALFVPQRGWRILRTRRPGVQFLRSCMLITSTFLFFSAIKFVPIAKAASISFTAPLIVVLLSGPMLGEKVTLSRILAVLVGFGGVLVVIRPGFEVFQWASLLILGSASCYAVYQVLTRRVAGFDAPETSVVYSVLVGAVLMSLLVPFSWKTPESLTDALLLASLGVFGGLGHYCVARAMTYAPANFVSPFQYWQMIGSVAIGYLLFAEIPDAYTWLGAALIIGAGIYVGIWGGGRAPASPEPPPSREST</sequence>
<keyword evidence="4" id="KW-1185">Reference proteome</keyword>
<feature type="domain" description="EamA" evidence="2">
    <location>
        <begin position="15"/>
        <end position="147"/>
    </location>
</feature>
<dbReference type="AlphaFoldDB" id="A0A7W8HIS6"/>
<feature type="transmembrane region" description="Helical" evidence="1">
    <location>
        <begin position="12"/>
        <end position="34"/>
    </location>
</feature>
<feature type="transmembrane region" description="Helical" evidence="1">
    <location>
        <begin position="245"/>
        <end position="264"/>
    </location>
</feature>
<name>A0A7W8HIS6_9BURK</name>
<feature type="transmembrane region" description="Helical" evidence="1">
    <location>
        <begin position="270"/>
        <end position="288"/>
    </location>
</feature>
<feature type="transmembrane region" description="Helical" evidence="1">
    <location>
        <begin position="213"/>
        <end position="233"/>
    </location>
</feature>
<keyword evidence="1" id="KW-1133">Transmembrane helix</keyword>
<dbReference type="Gene3D" id="1.10.3730.20">
    <property type="match status" value="1"/>
</dbReference>
<gene>
    <name evidence="3" type="ORF">HNQ70_001964</name>
</gene>
<dbReference type="InterPro" id="IPR037185">
    <property type="entry name" value="EmrE-like"/>
</dbReference>
<feature type="transmembrane region" description="Helical" evidence="1">
    <location>
        <begin position="153"/>
        <end position="174"/>
    </location>
</feature>
<protein>
    <submittedName>
        <fullName evidence="3">Drug/metabolite transporter (DMT)-like permease</fullName>
    </submittedName>
</protein>
<dbReference type="InterPro" id="IPR000620">
    <property type="entry name" value="EamA_dom"/>
</dbReference>
<dbReference type="RefSeq" id="WP_183966894.1">
    <property type="nucleotide sequence ID" value="NZ_BAABEW010000023.1"/>
</dbReference>
<comment type="caution">
    <text evidence="3">The sequence shown here is derived from an EMBL/GenBank/DDBJ whole genome shotgun (WGS) entry which is preliminary data.</text>
</comment>
<feature type="transmembrane region" description="Helical" evidence="1">
    <location>
        <begin position="102"/>
        <end position="121"/>
    </location>
</feature>
<dbReference type="EMBL" id="JACHGB010000004">
    <property type="protein sequence ID" value="MBB5271950.1"/>
    <property type="molecule type" value="Genomic_DNA"/>
</dbReference>
<feature type="transmembrane region" description="Helical" evidence="1">
    <location>
        <begin position="76"/>
        <end position="96"/>
    </location>
</feature>
<organism evidence="3 4">
    <name type="scientific">Quisquiliibacterium transsilvanicum</name>
    <dbReference type="NCBI Taxonomy" id="1549638"/>
    <lineage>
        <taxon>Bacteria</taxon>
        <taxon>Pseudomonadati</taxon>
        <taxon>Pseudomonadota</taxon>
        <taxon>Betaproteobacteria</taxon>
        <taxon>Burkholderiales</taxon>
        <taxon>Burkholderiaceae</taxon>
        <taxon>Quisquiliibacterium</taxon>
    </lineage>
</organism>
<evidence type="ECO:0000256" key="1">
    <source>
        <dbReference type="SAM" id="Phobius"/>
    </source>
</evidence>